<keyword evidence="3" id="KW-1185">Reference proteome</keyword>
<sequence>MILVYIVSLIIIVKLYSSWIKKNKAVDSESKPIQTKGDNENASKNRFLYPSDGFGIMEQNIVYESKTYQSIKKDYNTETKNFEIVEKK</sequence>
<accession>A0ABT3EKU1</accession>
<dbReference type="RefSeq" id="WP_264369877.1">
    <property type="nucleotide sequence ID" value="NZ_JAPCIO010000014.1"/>
</dbReference>
<evidence type="ECO:0000313" key="2">
    <source>
        <dbReference type="EMBL" id="MCW1149194.1"/>
    </source>
</evidence>
<dbReference type="Proteomes" id="UP001165677">
    <property type="component" value="Unassembled WGS sequence"/>
</dbReference>
<evidence type="ECO:0000256" key="1">
    <source>
        <dbReference type="SAM" id="MobiDB-lite"/>
    </source>
</evidence>
<gene>
    <name evidence="2" type="ORF">OJ995_13270</name>
</gene>
<dbReference type="EMBL" id="JAPCIO010000014">
    <property type="protein sequence ID" value="MCW1149194.1"/>
    <property type="molecule type" value="Genomic_DNA"/>
</dbReference>
<proteinExistence type="predicted"/>
<protein>
    <submittedName>
        <fullName evidence="2">Uncharacterized protein</fullName>
    </submittedName>
</protein>
<comment type="caution">
    <text evidence="2">The sequence shown here is derived from an EMBL/GenBank/DDBJ whole genome shotgun (WGS) entry which is preliminary data.</text>
</comment>
<reference evidence="2" key="1">
    <citation type="submission" date="2022-10" db="EMBL/GenBank/DDBJ databases">
        <title>Flavobacterium sp. nov., a bacterium isolated from lake sediment.</title>
        <authorList>
            <person name="Qu J.-H."/>
        </authorList>
    </citation>
    <scope>NUCLEOTIDE SEQUENCE</scope>
    <source>
        <strain evidence="2">TH16-21</strain>
    </source>
</reference>
<evidence type="ECO:0000313" key="3">
    <source>
        <dbReference type="Proteomes" id="UP001165677"/>
    </source>
</evidence>
<feature type="region of interest" description="Disordered" evidence="1">
    <location>
        <begin position="25"/>
        <end position="44"/>
    </location>
</feature>
<organism evidence="2 3">
    <name type="scientific">Flavobacterium lacisediminis</name>
    <dbReference type="NCBI Taxonomy" id="2989705"/>
    <lineage>
        <taxon>Bacteria</taxon>
        <taxon>Pseudomonadati</taxon>
        <taxon>Bacteroidota</taxon>
        <taxon>Flavobacteriia</taxon>
        <taxon>Flavobacteriales</taxon>
        <taxon>Flavobacteriaceae</taxon>
        <taxon>Flavobacterium</taxon>
    </lineage>
</organism>
<name>A0ABT3EKU1_9FLAO</name>